<dbReference type="Proteomes" id="UP000288669">
    <property type="component" value="Unassembled WGS sequence"/>
</dbReference>
<evidence type="ECO:0000313" key="2">
    <source>
        <dbReference type="Proteomes" id="UP000288669"/>
    </source>
</evidence>
<proteinExistence type="predicted"/>
<comment type="caution">
    <text evidence="1">The sequence shown here is derived from an EMBL/GenBank/DDBJ whole genome shotgun (WGS) entry which is preliminary data.</text>
</comment>
<protein>
    <submittedName>
        <fullName evidence="1">Uncharacterized protein</fullName>
    </submittedName>
</protein>
<organism evidence="1 2">
    <name type="scientific">Vagococcus entomophilus</name>
    <dbReference type="NCBI Taxonomy" id="1160095"/>
    <lineage>
        <taxon>Bacteria</taxon>
        <taxon>Bacillati</taxon>
        <taxon>Bacillota</taxon>
        <taxon>Bacilli</taxon>
        <taxon>Lactobacillales</taxon>
        <taxon>Enterococcaceae</taxon>
        <taxon>Vagococcus</taxon>
    </lineage>
</organism>
<dbReference type="EMBL" id="NGJZ01000001">
    <property type="protein sequence ID" value="RSU08448.1"/>
    <property type="molecule type" value="Genomic_DNA"/>
</dbReference>
<accession>A0A430AK50</accession>
<evidence type="ECO:0000313" key="1">
    <source>
        <dbReference type="EMBL" id="RSU08448.1"/>
    </source>
</evidence>
<dbReference type="RefSeq" id="WP_126823055.1">
    <property type="nucleotide sequence ID" value="NZ_JBHLWU010000001.1"/>
</dbReference>
<dbReference type="AlphaFoldDB" id="A0A430AK50"/>
<sequence length="60" mass="7147">MRDDYDCLMCLACGDGELDENLRCDECGKQYTQKEYGKAFEEECEREVDFYKKTNPELFK</sequence>
<name>A0A430AK50_9ENTE</name>
<keyword evidence="2" id="KW-1185">Reference proteome</keyword>
<reference evidence="1 2" key="1">
    <citation type="submission" date="2017-05" db="EMBL/GenBank/DDBJ databases">
        <title>Vagococcus spp. assemblies.</title>
        <authorList>
            <person name="Gulvik C.A."/>
        </authorList>
    </citation>
    <scope>NUCLEOTIDE SEQUENCE [LARGE SCALE GENOMIC DNA]</scope>
    <source>
        <strain evidence="1 2">DSM 24756</strain>
    </source>
</reference>
<gene>
    <name evidence="1" type="ORF">CBF30_04200</name>
</gene>